<dbReference type="Pfam" id="PF17327">
    <property type="entry name" value="AHL_synthase"/>
    <property type="match status" value="1"/>
</dbReference>
<keyword evidence="3" id="KW-0673">Quorum sensing</keyword>
<protein>
    <recommendedName>
        <fullName evidence="2">acyl-homoserine-lactone synthase</fullName>
        <ecNumber evidence="2">2.3.1.184</ecNumber>
    </recommendedName>
</protein>
<keyword evidence="9" id="KW-1185">Reference proteome</keyword>
<keyword evidence="5" id="KW-0949">S-adenosyl-L-methionine</keyword>
<proteinExistence type="inferred from homology"/>
<keyword evidence="6" id="KW-0071">Autoinducer synthesis</keyword>
<evidence type="ECO:0000256" key="6">
    <source>
        <dbReference type="ARBA" id="ARBA00022929"/>
    </source>
</evidence>
<name>A0ABN8DH76_9VIBR</name>
<dbReference type="EMBL" id="CAKLCM010000002">
    <property type="protein sequence ID" value="CAH0527009.1"/>
    <property type="molecule type" value="Genomic_DNA"/>
</dbReference>
<dbReference type="RefSeq" id="WP_237485178.1">
    <property type="nucleotide sequence ID" value="NZ_CAKLCM010000002.1"/>
</dbReference>
<sequence length="414" mass="47963">MNNAKQILKQIQQLPLHPQCLEEREHFLSLIHQYIQASGDSDVFAKIVDYRAFEIRELANDDDNTDNLKHTFTCSTAKYLISHSSLPTFPVHYSHIECLANVYFDHILDCWAEYLVFSIHYRAKNMDEAVAEYNESIVDSDDHYHSEVVDDISLDERRFLTCFSNQLLSLSDANVLINIETFIKREGWYEMLYDMEISARGEHFILYQKVAETMLICSSVNIRRWGNKQTWLAFSPFFQSAKWSMKLDENKLRSLEFFGLLGSGSSNDLSMDSIDKFDRSLIQSISNQDAMCEVIRLAIAAPARKLNQLLFEMTKALMIALDQLGFQAVYIITEQPAIRYFFESVNNAYADVSPYVSVCEFKVSEYAPVTEQGIYFSHPMSQAISQCDYKGYYQRVLSVRKQMKLNTRNMLADE</sequence>
<evidence type="ECO:0000313" key="8">
    <source>
        <dbReference type="EMBL" id="CAH0527009.1"/>
    </source>
</evidence>
<accession>A0ABN8DH76</accession>
<keyword evidence="8" id="KW-0012">Acyltransferase</keyword>
<evidence type="ECO:0000313" key="9">
    <source>
        <dbReference type="Proteomes" id="UP000838160"/>
    </source>
</evidence>
<comment type="similarity">
    <text evidence="1">Belongs to the LuxM / VanM family.</text>
</comment>
<dbReference type="InterPro" id="IPR035304">
    <property type="entry name" value="AHL_synthase"/>
</dbReference>
<evidence type="ECO:0000256" key="2">
    <source>
        <dbReference type="ARBA" id="ARBA00012340"/>
    </source>
</evidence>
<organism evidence="8 9">
    <name type="scientific">Vibrio hippocampi</name>
    <dbReference type="NCBI Taxonomy" id="654686"/>
    <lineage>
        <taxon>Bacteria</taxon>
        <taxon>Pseudomonadati</taxon>
        <taxon>Pseudomonadota</taxon>
        <taxon>Gammaproteobacteria</taxon>
        <taxon>Vibrionales</taxon>
        <taxon>Vibrionaceae</taxon>
        <taxon>Vibrio</taxon>
    </lineage>
</organism>
<evidence type="ECO:0000256" key="4">
    <source>
        <dbReference type="ARBA" id="ARBA00022679"/>
    </source>
</evidence>
<dbReference type="GO" id="GO:0061579">
    <property type="term" value="F:N-acyl homoserine lactone synthase activity"/>
    <property type="evidence" value="ECO:0007669"/>
    <property type="project" value="UniProtKB-EC"/>
</dbReference>
<evidence type="ECO:0000256" key="5">
    <source>
        <dbReference type="ARBA" id="ARBA00022691"/>
    </source>
</evidence>
<reference evidence="8" key="1">
    <citation type="submission" date="2021-12" db="EMBL/GenBank/DDBJ databases">
        <authorList>
            <person name="Rodrigo-Torres L."/>
            <person name="Arahal R. D."/>
            <person name="Lucena T."/>
        </authorList>
    </citation>
    <scope>NUCLEOTIDE SEQUENCE</scope>
    <source>
        <strain evidence="8">CECT 8226</strain>
    </source>
</reference>
<dbReference type="Proteomes" id="UP000838160">
    <property type="component" value="Unassembled WGS sequence"/>
</dbReference>
<evidence type="ECO:0000256" key="7">
    <source>
        <dbReference type="ARBA" id="ARBA00048576"/>
    </source>
</evidence>
<dbReference type="EC" id="2.3.1.184" evidence="2"/>
<comment type="caution">
    <text evidence="8">The sequence shown here is derived from an EMBL/GenBank/DDBJ whole genome shotgun (WGS) entry which is preliminary data.</text>
</comment>
<keyword evidence="4 8" id="KW-0808">Transferase</keyword>
<evidence type="ECO:0000256" key="3">
    <source>
        <dbReference type="ARBA" id="ARBA00022654"/>
    </source>
</evidence>
<gene>
    <name evidence="8" type="primary">vanM</name>
    <name evidence="8" type="ORF">VHP8226_02334</name>
</gene>
<comment type="catalytic activity">
    <reaction evidence="7">
        <text>a fatty acyl-[ACP] + S-adenosyl-L-methionine = an N-acyl-L-homoserine lactone + S-methyl-5'-thioadenosine + holo-[ACP] + H(+)</text>
        <dbReference type="Rhea" id="RHEA:10096"/>
        <dbReference type="Rhea" id="RHEA-COMP:9685"/>
        <dbReference type="Rhea" id="RHEA-COMP:14125"/>
        <dbReference type="ChEBI" id="CHEBI:15378"/>
        <dbReference type="ChEBI" id="CHEBI:17509"/>
        <dbReference type="ChEBI" id="CHEBI:55474"/>
        <dbReference type="ChEBI" id="CHEBI:59789"/>
        <dbReference type="ChEBI" id="CHEBI:64479"/>
        <dbReference type="ChEBI" id="CHEBI:138651"/>
        <dbReference type="EC" id="2.3.1.184"/>
    </reaction>
</comment>
<evidence type="ECO:0000256" key="1">
    <source>
        <dbReference type="ARBA" id="ARBA00009683"/>
    </source>
</evidence>